<dbReference type="STRING" id="869212.Turpa_2631"/>
<evidence type="ECO:0000313" key="3">
    <source>
        <dbReference type="Proteomes" id="UP000006048"/>
    </source>
</evidence>
<reference evidence="2 3" key="1">
    <citation type="submission" date="2012-06" db="EMBL/GenBank/DDBJ databases">
        <title>The complete chromosome of genome of Turneriella parva DSM 21527.</title>
        <authorList>
            <consortium name="US DOE Joint Genome Institute (JGI-PGF)"/>
            <person name="Lucas S."/>
            <person name="Han J."/>
            <person name="Lapidus A."/>
            <person name="Bruce D."/>
            <person name="Goodwin L."/>
            <person name="Pitluck S."/>
            <person name="Peters L."/>
            <person name="Kyrpides N."/>
            <person name="Mavromatis K."/>
            <person name="Ivanova N."/>
            <person name="Mikhailova N."/>
            <person name="Chertkov O."/>
            <person name="Detter J.C."/>
            <person name="Tapia R."/>
            <person name="Han C."/>
            <person name="Land M."/>
            <person name="Hauser L."/>
            <person name="Markowitz V."/>
            <person name="Cheng J.-F."/>
            <person name="Hugenholtz P."/>
            <person name="Woyke T."/>
            <person name="Wu D."/>
            <person name="Gronow S."/>
            <person name="Wellnitz S."/>
            <person name="Brambilla E."/>
            <person name="Klenk H.-P."/>
            <person name="Eisen J.A."/>
        </authorList>
    </citation>
    <scope>NUCLEOTIDE SEQUENCE [LARGE SCALE GENOMIC DNA]</scope>
    <source>
        <strain evidence="3">ATCC BAA-1111 / DSM 21527 / NCTC 11395 / H</strain>
    </source>
</reference>
<dbReference type="InterPro" id="IPR013216">
    <property type="entry name" value="Methyltransf_11"/>
</dbReference>
<dbReference type="GO" id="GO:0008757">
    <property type="term" value="F:S-adenosylmethionine-dependent methyltransferase activity"/>
    <property type="evidence" value="ECO:0007669"/>
    <property type="project" value="InterPro"/>
</dbReference>
<sequence>MQLNDFKFPRFEYWFYFKGLWRERGAKAIYKQFQKHLRRPFSRSLVTRYSSPPYGKGLEIGVGARTIAPVSRTLLADGYESHGNHRSIAQTYFPAAAIPFADETFDFVLSEHTLEHIGNALRALTEWNRVLRPGGHLILFLPHKERTNDRLRERTPLAHLIEDFQKNIPDDDTTHVEEWIQNVTKAGGIPEHYRHVPTADLARTGSIHHHVWIAADIKEALEYLGLEIVYCDERVIDRTDSFVVVGRKRL</sequence>
<dbReference type="PANTHER" id="PTHR42912:SF93">
    <property type="entry name" value="N6-ADENOSINE-METHYLTRANSFERASE TMT1A"/>
    <property type="match status" value="1"/>
</dbReference>
<keyword evidence="3" id="KW-1185">Reference proteome</keyword>
<dbReference type="AlphaFoldDB" id="I4B7L4"/>
<dbReference type="Proteomes" id="UP000006048">
    <property type="component" value="Chromosome"/>
</dbReference>
<dbReference type="RefSeq" id="WP_014803776.1">
    <property type="nucleotide sequence ID" value="NC_018020.1"/>
</dbReference>
<dbReference type="KEGG" id="tpx:Turpa_2631"/>
<gene>
    <name evidence="2" type="ordered locus">Turpa_2631</name>
</gene>
<dbReference type="Pfam" id="PF08241">
    <property type="entry name" value="Methyltransf_11"/>
    <property type="match status" value="1"/>
</dbReference>
<dbReference type="InterPro" id="IPR050508">
    <property type="entry name" value="Methyltransf_Superfamily"/>
</dbReference>
<accession>I4B7L4</accession>
<dbReference type="Gene3D" id="3.40.50.150">
    <property type="entry name" value="Vaccinia Virus protein VP39"/>
    <property type="match status" value="1"/>
</dbReference>
<name>I4B7L4_TURPD</name>
<organism evidence="2 3">
    <name type="scientific">Turneriella parva (strain ATCC BAA-1111 / DSM 21527 / NCTC 11395 / H)</name>
    <name type="common">Leptospira parva</name>
    <dbReference type="NCBI Taxonomy" id="869212"/>
    <lineage>
        <taxon>Bacteria</taxon>
        <taxon>Pseudomonadati</taxon>
        <taxon>Spirochaetota</taxon>
        <taxon>Spirochaetia</taxon>
        <taxon>Leptospirales</taxon>
        <taxon>Leptospiraceae</taxon>
        <taxon>Turneriella</taxon>
    </lineage>
</organism>
<dbReference type="PANTHER" id="PTHR42912">
    <property type="entry name" value="METHYLTRANSFERASE"/>
    <property type="match status" value="1"/>
</dbReference>
<keyword evidence="2" id="KW-0808">Transferase</keyword>
<protein>
    <submittedName>
        <fullName evidence="2">Methyltransferase type 11</fullName>
    </submittedName>
</protein>
<keyword evidence="2" id="KW-0489">Methyltransferase</keyword>
<proteinExistence type="predicted"/>
<evidence type="ECO:0000313" key="2">
    <source>
        <dbReference type="EMBL" id="AFM13271.1"/>
    </source>
</evidence>
<dbReference type="InterPro" id="IPR029063">
    <property type="entry name" value="SAM-dependent_MTases_sf"/>
</dbReference>
<feature type="domain" description="Methyltransferase type 11" evidence="1">
    <location>
        <begin position="94"/>
        <end position="139"/>
    </location>
</feature>
<dbReference type="SUPFAM" id="SSF53335">
    <property type="entry name" value="S-adenosyl-L-methionine-dependent methyltransferases"/>
    <property type="match status" value="1"/>
</dbReference>
<dbReference type="PATRIC" id="fig|869212.3.peg.2653"/>
<dbReference type="EMBL" id="CP002959">
    <property type="protein sequence ID" value="AFM13271.1"/>
    <property type="molecule type" value="Genomic_DNA"/>
</dbReference>
<dbReference type="CDD" id="cd02440">
    <property type="entry name" value="AdoMet_MTases"/>
    <property type="match status" value="1"/>
</dbReference>
<dbReference type="GO" id="GO:0032259">
    <property type="term" value="P:methylation"/>
    <property type="evidence" value="ECO:0007669"/>
    <property type="project" value="UniProtKB-KW"/>
</dbReference>
<dbReference type="OrthoDB" id="9811589at2"/>
<evidence type="ECO:0000259" key="1">
    <source>
        <dbReference type="Pfam" id="PF08241"/>
    </source>
</evidence>
<dbReference type="HOGENOM" id="CLU_1207931_0_0_12"/>